<accession>A0AAV5KHS9</accession>
<comment type="caution">
    <text evidence="2">The sequence shown here is derived from an EMBL/GenBank/DDBJ whole genome shotgun (WGS) entry which is preliminary data.</text>
</comment>
<name>A0AAV5KHS9_9ROSI</name>
<dbReference type="AlphaFoldDB" id="A0AAV5KHS9"/>
<feature type="compositionally biased region" description="Basic residues" evidence="1">
    <location>
        <begin position="9"/>
        <end position="18"/>
    </location>
</feature>
<dbReference type="EMBL" id="BPVZ01000065">
    <property type="protein sequence ID" value="GKV24162.1"/>
    <property type="molecule type" value="Genomic_DNA"/>
</dbReference>
<protein>
    <submittedName>
        <fullName evidence="2">Uncharacterized protein</fullName>
    </submittedName>
</protein>
<reference evidence="2 3" key="1">
    <citation type="journal article" date="2021" name="Commun. Biol.">
        <title>The genome of Shorea leprosula (Dipterocarpaceae) highlights the ecological relevance of drought in aseasonal tropical rainforests.</title>
        <authorList>
            <person name="Ng K.K.S."/>
            <person name="Kobayashi M.J."/>
            <person name="Fawcett J.A."/>
            <person name="Hatakeyama M."/>
            <person name="Paape T."/>
            <person name="Ng C.H."/>
            <person name="Ang C.C."/>
            <person name="Tnah L.H."/>
            <person name="Lee C.T."/>
            <person name="Nishiyama T."/>
            <person name="Sese J."/>
            <person name="O'Brien M.J."/>
            <person name="Copetti D."/>
            <person name="Mohd Noor M.I."/>
            <person name="Ong R.C."/>
            <person name="Putra M."/>
            <person name="Sireger I.Z."/>
            <person name="Indrioko S."/>
            <person name="Kosugi Y."/>
            <person name="Izuno A."/>
            <person name="Isagi Y."/>
            <person name="Lee S.L."/>
            <person name="Shimizu K.K."/>
        </authorList>
    </citation>
    <scope>NUCLEOTIDE SEQUENCE [LARGE SCALE GENOMIC DNA]</scope>
    <source>
        <strain evidence="2">214</strain>
    </source>
</reference>
<gene>
    <name evidence="2" type="ORF">SLEP1_g33809</name>
</gene>
<organism evidence="2 3">
    <name type="scientific">Rubroshorea leprosula</name>
    <dbReference type="NCBI Taxonomy" id="152421"/>
    <lineage>
        <taxon>Eukaryota</taxon>
        <taxon>Viridiplantae</taxon>
        <taxon>Streptophyta</taxon>
        <taxon>Embryophyta</taxon>
        <taxon>Tracheophyta</taxon>
        <taxon>Spermatophyta</taxon>
        <taxon>Magnoliopsida</taxon>
        <taxon>eudicotyledons</taxon>
        <taxon>Gunneridae</taxon>
        <taxon>Pentapetalae</taxon>
        <taxon>rosids</taxon>
        <taxon>malvids</taxon>
        <taxon>Malvales</taxon>
        <taxon>Dipterocarpaceae</taxon>
        <taxon>Rubroshorea</taxon>
    </lineage>
</organism>
<keyword evidence="3" id="KW-1185">Reference proteome</keyword>
<evidence type="ECO:0000313" key="3">
    <source>
        <dbReference type="Proteomes" id="UP001054252"/>
    </source>
</evidence>
<sequence length="61" mass="6774">MKGNEVGRKMKMRGKGRVQRGNGCRTPLTEELNGANWKADQLLHFAAAAPSPIRIRLQNLS</sequence>
<evidence type="ECO:0000256" key="1">
    <source>
        <dbReference type="SAM" id="MobiDB-lite"/>
    </source>
</evidence>
<proteinExistence type="predicted"/>
<evidence type="ECO:0000313" key="2">
    <source>
        <dbReference type="EMBL" id="GKV24162.1"/>
    </source>
</evidence>
<feature type="region of interest" description="Disordered" evidence="1">
    <location>
        <begin position="1"/>
        <end position="26"/>
    </location>
</feature>
<dbReference type="Proteomes" id="UP001054252">
    <property type="component" value="Unassembled WGS sequence"/>
</dbReference>